<dbReference type="InterPro" id="IPR017923">
    <property type="entry name" value="TFIIS_N"/>
</dbReference>
<evidence type="ECO:0000256" key="5">
    <source>
        <dbReference type="ARBA" id="ARBA00022833"/>
    </source>
</evidence>
<dbReference type="AlphaFoldDB" id="A0AAN7Z3N8"/>
<evidence type="ECO:0000256" key="10">
    <source>
        <dbReference type="ARBA" id="ARBA00025408"/>
    </source>
</evidence>
<evidence type="ECO:0000256" key="11">
    <source>
        <dbReference type="PROSITE-ProRule" id="PRU00472"/>
    </source>
</evidence>
<keyword evidence="8" id="KW-0804">Transcription</keyword>
<keyword evidence="4 11" id="KW-0863">Zinc-finger</keyword>
<name>A0AAN7Z3N8_9MYCE</name>
<dbReference type="SMART" id="SM00509">
    <property type="entry name" value="TFS2N"/>
    <property type="match status" value="1"/>
</dbReference>
<dbReference type="InterPro" id="IPR003617">
    <property type="entry name" value="TFIIS/CRSP70_N_sub"/>
</dbReference>
<dbReference type="GO" id="GO:0008270">
    <property type="term" value="F:zinc ion binding"/>
    <property type="evidence" value="ECO:0007669"/>
    <property type="project" value="UniProtKB-KW"/>
</dbReference>
<evidence type="ECO:0000256" key="4">
    <source>
        <dbReference type="ARBA" id="ARBA00022771"/>
    </source>
</evidence>
<keyword evidence="19" id="KW-1185">Reference proteome</keyword>
<keyword evidence="3" id="KW-0479">Metal-binding</keyword>
<feature type="domain" description="TFIIS-type" evidence="15">
    <location>
        <begin position="266"/>
        <end position="308"/>
    </location>
</feature>
<accession>A0AAN7Z3N8</accession>
<dbReference type="PROSITE" id="PS51319">
    <property type="entry name" value="TFIIS_N"/>
    <property type="match status" value="1"/>
</dbReference>
<dbReference type="GO" id="GO:0005634">
    <property type="term" value="C:nucleus"/>
    <property type="evidence" value="ECO:0007669"/>
    <property type="project" value="UniProtKB-SubCell"/>
</dbReference>
<evidence type="ECO:0000256" key="8">
    <source>
        <dbReference type="ARBA" id="ARBA00023163"/>
    </source>
</evidence>
<evidence type="ECO:0000256" key="2">
    <source>
        <dbReference type="ARBA" id="ARBA00009647"/>
    </source>
</evidence>
<proteinExistence type="inferred from homology"/>
<dbReference type="PIRSF" id="PIRSF006704">
    <property type="entry name" value="TF_IIS"/>
    <property type="match status" value="1"/>
</dbReference>
<dbReference type="GO" id="GO:0006351">
    <property type="term" value="P:DNA-templated transcription"/>
    <property type="evidence" value="ECO:0007669"/>
    <property type="project" value="InterPro"/>
</dbReference>
<dbReference type="CDD" id="cd00183">
    <property type="entry name" value="TFIIS_I"/>
    <property type="match status" value="1"/>
</dbReference>
<evidence type="ECO:0000256" key="12">
    <source>
        <dbReference type="PROSITE-ProRule" id="PRU00649"/>
    </source>
</evidence>
<protein>
    <recommendedName>
        <fullName evidence="20">Transcription elongation factor S-II</fullName>
    </recommendedName>
</protein>
<evidence type="ECO:0000259" key="17">
    <source>
        <dbReference type="PROSITE" id="PS51321"/>
    </source>
</evidence>
<evidence type="ECO:0000256" key="9">
    <source>
        <dbReference type="ARBA" id="ARBA00023242"/>
    </source>
</evidence>
<keyword evidence="13" id="KW-0175">Coiled coil</keyword>
<dbReference type="SUPFAM" id="SSF57783">
    <property type="entry name" value="Zinc beta-ribbon"/>
    <property type="match status" value="1"/>
</dbReference>
<dbReference type="Pfam" id="PF08711">
    <property type="entry name" value="Med26"/>
    <property type="match status" value="1"/>
</dbReference>
<feature type="domain" description="TFIIS central" evidence="17">
    <location>
        <begin position="151"/>
        <end position="263"/>
    </location>
</feature>
<dbReference type="InterPro" id="IPR001222">
    <property type="entry name" value="Znf_TFIIS"/>
</dbReference>
<dbReference type="InterPro" id="IPR035100">
    <property type="entry name" value="TF_IIS-typ"/>
</dbReference>
<keyword evidence="7" id="KW-0238">DNA-binding</keyword>
<comment type="similarity">
    <text evidence="2">Belongs to the TFS-II family.</text>
</comment>
<evidence type="ECO:0000256" key="14">
    <source>
        <dbReference type="SAM" id="MobiDB-lite"/>
    </source>
</evidence>
<evidence type="ECO:0000259" key="16">
    <source>
        <dbReference type="PROSITE" id="PS51319"/>
    </source>
</evidence>
<dbReference type="Pfam" id="PF07500">
    <property type="entry name" value="TFIIS_M"/>
    <property type="match status" value="1"/>
</dbReference>
<dbReference type="CDD" id="cd13749">
    <property type="entry name" value="Zn-ribbon_TFIIS"/>
    <property type="match status" value="1"/>
</dbReference>
<dbReference type="EMBL" id="JAVFKY010000001">
    <property type="protein sequence ID" value="KAK5583280.1"/>
    <property type="molecule type" value="Genomic_DNA"/>
</dbReference>
<sequence length="310" mass="35203">MEDIIKCREQLEKAVKEGELDKALEFLKNAKSFKITKDLLKSTDIGKSVGKLRTHKDIGISNQSKELIDKWKQDIEATTTTSTIATTKTTPPIESLKRKSISDDPNSKDSFDRPTTKSLQETKKITPPTTPKTSSPPPSLITPITGPNADLRNKTIQLFVESLTTENDETMSPPEDLAIEIEAELFDIYRGVTKEYKEKLRSFRFNLKKNDSLRLSLLNRQISVSKFCSMDIYSMASDELKEERKKLDKFNTEASMLGQNNEATTDQFQCGKCKQRKCTYTQLQTRSADEPPTTFVKCCVKGCGNRWRFC</sequence>
<reference evidence="18 19" key="1">
    <citation type="submission" date="2023-11" db="EMBL/GenBank/DDBJ databases">
        <title>Dfirmibasis_genome.</title>
        <authorList>
            <person name="Edelbroek B."/>
            <person name="Kjellin J."/>
            <person name="Jerlstrom-Hultqvist J."/>
            <person name="Soderbom F."/>
        </authorList>
    </citation>
    <scope>NUCLEOTIDE SEQUENCE [LARGE SCALE GENOMIC DNA]</scope>
    <source>
        <strain evidence="18 19">TNS-C-14</strain>
    </source>
</reference>
<dbReference type="FunFam" id="2.20.25.10:FF:000001">
    <property type="entry name" value="Probable Transcription elongation factor S-II"/>
    <property type="match status" value="1"/>
</dbReference>
<dbReference type="Gene3D" id="1.20.930.10">
    <property type="entry name" value="Conserved domain common to transcription factors TFIIS, elongin A, CRSP70"/>
    <property type="match status" value="1"/>
</dbReference>
<dbReference type="FunFam" id="1.20.930.10:FF:000007">
    <property type="entry name" value="Transcription elongation factor S-II"/>
    <property type="match status" value="1"/>
</dbReference>
<dbReference type="SMART" id="SM00510">
    <property type="entry name" value="TFS2M"/>
    <property type="match status" value="1"/>
</dbReference>
<feature type="compositionally biased region" description="Pro residues" evidence="14">
    <location>
        <begin position="128"/>
        <end position="140"/>
    </location>
</feature>
<comment type="caution">
    <text evidence="18">The sequence shown here is derived from an EMBL/GenBank/DDBJ whole genome shotgun (WGS) entry which is preliminary data.</text>
</comment>
<dbReference type="PANTHER" id="PTHR11477">
    <property type="entry name" value="TRANSCRIPTION FACTOR S-II ZINC FINGER DOMAIN-CONTAINING PROTEIN"/>
    <property type="match status" value="1"/>
</dbReference>
<feature type="domain" description="TFIIS N-terminal" evidence="16">
    <location>
        <begin position="1"/>
        <end position="78"/>
    </location>
</feature>
<feature type="compositionally biased region" description="Basic and acidic residues" evidence="14">
    <location>
        <begin position="95"/>
        <end position="124"/>
    </location>
</feature>
<feature type="coiled-coil region" evidence="13">
    <location>
        <begin position="233"/>
        <end position="260"/>
    </location>
</feature>
<dbReference type="InterPro" id="IPR035441">
    <property type="entry name" value="TFIIS/LEDGF_dom_sf"/>
</dbReference>
<evidence type="ECO:0008006" key="20">
    <source>
        <dbReference type="Google" id="ProtNLM"/>
    </source>
</evidence>
<evidence type="ECO:0000256" key="1">
    <source>
        <dbReference type="ARBA" id="ARBA00004123"/>
    </source>
</evidence>
<comment type="function">
    <text evidence="10">Necessary for efficient RNA polymerase II transcription elongation past template-encoded arresting sites. The arresting sites in DNA have the property of trapping a certain fraction of elongating RNA polymerases that pass through, resulting in locked ternary complexes. Cleavage of the nascent transcript by S-II allows the resumption of elongation from the new 3'-terminus.</text>
</comment>
<evidence type="ECO:0000313" key="19">
    <source>
        <dbReference type="Proteomes" id="UP001344447"/>
    </source>
</evidence>
<dbReference type="SUPFAM" id="SSF47676">
    <property type="entry name" value="Conserved domain common to transcription factors TFIIS, elongin A, CRSP70"/>
    <property type="match status" value="1"/>
</dbReference>
<keyword evidence="6" id="KW-0805">Transcription regulation</keyword>
<dbReference type="InterPro" id="IPR003618">
    <property type="entry name" value="TFIIS_cen_dom"/>
</dbReference>
<dbReference type="SUPFAM" id="SSF46942">
    <property type="entry name" value="Elongation factor TFIIS domain 2"/>
    <property type="match status" value="1"/>
</dbReference>
<keyword evidence="5" id="KW-0862">Zinc</keyword>
<keyword evidence="9 12" id="KW-0539">Nucleus</keyword>
<dbReference type="PROSITE" id="PS00466">
    <property type="entry name" value="ZF_TFIIS_1"/>
    <property type="match status" value="1"/>
</dbReference>
<evidence type="ECO:0000313" key="18">
    <source>
        <dbReference type="EMBL" id="KAK5583280.1"/>
    </source>
</evidence>
<evidence type="ECO:0000259" key="15">
    <source>
        <dbReference type="PROSITE" id="PS51133"/>
    </source>
</evidence>
<evidence type="ECO:0000256" key="7">
    <source>
        <dbReference type="ARBA" id="ARBA00023125"/>
    </source>
</evidence>
<dbReference type="Proteomes" id="UP001344447">
    <property type="component" value="Unassembled WGS sequence"/>
</dbReference>
<gene>
    <name evidence="18" type="ORF">RB653_004871</name>
</gene>
<feature type="region of interest" description="Disordered" evidence="14">
    <location>
        <begin position="82"/>
        <end position="149"/>
    </location>
</feature>
<dbReference type="Pfam" id="PF01096">
    <property type="entry name" value="Zn_ribbon_TFIIS"/>
    <property type="match status" value="1"/>
</dbReference>
<dbReference type="PANTHER" id="PTHR11477:SF0">
    <property type="entry name" value="IP08861P-RELATED"/>
    <property type="match status" value="1"/>
</dbReference>
<dbReference type="PROSITE" id="PS51133">
    <property type="entry name" value="ZF_TFIIS_2"/>
    <property type="match status" value="1"/>
</dbReference>
<dbReference type="GO" id="GO:0003677">
    <property type="term" value="F:DNA binding"/>
    <property type="evidence" value="ECO:0007669"/>
    <property type="project" value="UniProtKB-KW"/>
</dbReference>
<dbReference type="Gene3D" id="2.20.25.10">
    <property type="match status" value="1"/>
</dbReference>
<dbReference type="PROSITE" id="PS51321">
    <property type="entry name" value="TFIIS_CENTRAL"/>
    <property type="match status" value="1"/>
</dbReference>
<evidence type="ECO:0000256" key="13">
    <source>
        <dbReference type="SAM" id="Coils"/>
    </source>
</evidence>
<comment type="subcellular location">
    <subcellularLocation>
        <location evidence="1 12">Nucleus</location>
    </subcellularLocation>
</comment>
<organism evidence="18 19">
    <name type="scientific">Dictyostelium firmibasis</name>
    <dbReference type="NCBI Taxonomy" id="79012"/>
    <lineage>
        <taxon>Eukaryota</taxon>
        <taxon>Amoebozoa</taxon>
        <taxon>Evosea</taxon>
        <taxon>Eumycetozoa</taxon>
        <taxon>Dictyostelia</taxon>
        <taxon>Dictyosteliales</taxon>
        <taxon>Dictyosteliaceae</taxon>
        <taxon>Dictyostelium</taxon>
    </lineage>
</organism>
<dbReference type="SMART" id="SM00440">
    <property type="entry name" value="ZnF_C2C2"/>
    <property type="match status" value="1"/>
</dbReference>
<evidence type="ECO:0000256" key="3">
    <source>
        <dbReference type="ARBA" id="ARBA00022723"/>
    </source>
</evidence>
<evidence type="ECO:0000256" key="6">
    <source>
        <dbReference type="ARBA" id="ARBA00023015"/>
    </source>
</evidence>
<dbReference type="InterPro" id="IPR036575">
    <property type="entry name" value="TFIIS_cen_dom_sf"/>
</dbReference>
<dbReference type="Gene3D" id="1.10.472.30">
    <property type="entry name" value="Transcription elongation factor S-II, central domain"/>
    <property type="match status" value="1"/>
</dbReference>